<gene>
    <name evidence="1" type="ORF">SDC9_186211</name>
</gene>
<protein>
    <submittedName>
        <fullName evidence="1">Uncharacterized protein</fullName>
    </submittedName>
</protein>
<evidence type="ECO:0000313" key="1">
    <source>
        <dbReference type="EMBL" id="MPN38686.1"/>
    </source>
</evidence>
<comment type="caution">
    <text evidence="1">The sequence shown here is derived from an EMBL/GenBank/DDBJ whole genome shotgun (WGS) entry which is preliminary data.</text>
</comment>
<dbReference type="AlphaFoldDB" id="A0A645HJB0"/>
<reference evidence="1" key="1">
    <citation type="submission" date="2019-08" db="EMBL/GenBank/DDBJ databases">
        <authorList>
            <person name="Kucharzyk K."/>
            <person name="Murdoch R.W."/>
            <person name="Higgins S."/>
            <person name="Loffler F."/>
        </authorList>
    </citation>
    <scope>NUCLEOTIDE SEQUENCE</scope>
</reference>
<name>A0A645HJB0_9ZZZZ</name>
<dbReference type="EMBL" id="VSSQ01094069">
    <property type="protein sequence ID" value="MPN38686.1"/>
    <property type="molecule type" value="Genomic_DNA"/>
</dbReference>
<sequence length="129" mass="14718">MRHAVHAEDGLGADGGWIEQQVRAQQRHRPRDLREPLIPADADADATYARIKHAKAGVPRRKIKLLLIAVVVRNVRFAIDAEQAAVRVDHRHGVIQAVSVPLEKAHGNHYAEFLRDHLHTQHRRILRNR</sequence>
<organism evidence="1">
    <name type="scientific">bioreactor metagenome</name>
    <dbReference type="NCBI Taxonomy" id="1076179"/>
    <lineage>
        <taxon>unclassified sequences</taxon>
        <taxon>metagenomes</taxon>
        <taxon>ecological metagenomes</taxon>
    </lineage>
</organism>
<accession>A0A645HJB0</accession>
<proteinExistence type="predicted"/>